<dbReference type="Pfam" id="PF04616">
    <property type="entry name" value="Glyco_hydro_43"/>
    <property type="match status" value="1"/>
</dbReference>
<dbReference type="PANTHER" id="PTHR22925">
    <property type="entry name" value="GLYCOSYL HYDROLASE 43 FAMILY MEMBER"/>
    <property type="match status" value="1"/>
</dbReference>
<comment type="similarity">
    <text evidence="1 4">Belongs to the glycosyl hydrolase 43 family.</text>
</comment>
<dbReference type="AlphaFoldDB" id="A0A1W2H2W1"/>
<evidence type="ECO:0000256" key="4">
    <source>
        <dbReference type="RuleBase" id="RU361187"/>
    </source>
</evidence>
<keyword evidence="2 4" id="KW-0378">Hydrolase</keyword>
<dbReference type="InterPro" id="IPR023296">
    <property type="entry name" value="Glyco_hydro_beta-prop_sf"/>
</dbReference>
<gene>
    <name evidence="6" type="ORF">SAMN00777080_1855</name>
</gene>
<dbReference type="Gene3D" id="2.115.10.20">
    <property type="entry name" value="Glycosyl hydrolase domain, family 43"/>
    <property type="match status" value="1"/>
</dbReference>
<dbReference type="OrthoDB" id="273314at2"/>
<reference evidence="7" key="1">
    <citation type="submission" date="2017-04" db="EMBL/GenBank/DDBJ databases">
        <authorList>
            <person name="Varghese N."/>
            <person name="Submissions S."/>
        </authorList>
    </citation>
    <scope>NUCLEOTIDE SEQUENCE [LARGE SCALE GENOMIC DNA]</scope>
    <source>
        <strain evidence="7">DSM 16537</strain>
    </source>
</reference>
<dbReference type="GO" id="GO:0004553">
    <property type="term" value="F:hydrolase activity, hydrolyzing O-glycosyl compounds"/>
    <property type="evidence" value="ECO:0007669"/>
    <property type="project" value="InterPro"/>
</dbReference>
<dbReference type="CDD" id="cd18825">
    <property type="entry name" value="GH43_CtGH43-like"/>
    <property type="match status" value="1"/>
</dbReference>
<dbReference type="Proteomes" id="UP000192333">
    <property type="component" value="Chromosome I"/>
</dbReference>
<accession>A0A1W2H2W1</accession>
<organism evidence="6 7">
    <name type="scientific">Aquiflexum balticum DSM 16537</name>
    <dbReference type="NCBI Taxonomy" id="758820"/>
    <lineage>
        <taxon>Bacteria</taxon>
        <taxon>Pseudomonadati</taxon>
        <taxon>Bacteroidota</taxon>
        <taxon>Cytophagia</taxon>
        <taxon>Cytophagales</taxon>
        <taxon>Cyclobacteriaceae</taxon>
        <taxon>Aquiflexum</taxon>
    </lineage>
</organism>
<protein>
    <submittedName>
        <fullName evidence="6">Beta-xylosidase</fullName>
    </submittedName>
</protein>
<dbReference type="SUPFAM" id="SSF75005">
    <property type="entry name" value="Arabinanase/levansucrase/invertase"/>
    <property type="match status" value="1"/>
</dbReference>
<keyword evidence="3 4" id="KW-0326">Glycosidase</keyword>
<evidence type="ECO:0000256" key="3">
    <source>
        <dbReference type="ARBA" id="ARBA00023295"/>
    </source>
</evidence>
<sequence>MKQFVFLFLFLFSGIIAFAQTKAFKPGQVWYDTEGHPINAHGGGFLFHEGTYYWFGQIMIPGKRGSDAWVGVSCYSSTDLYNWENEGVAFHVEDHASHQVTRGSKIERPKVIFNEKTKKFVMWWHHDINGQGHKNAMAGIAISDNVSGPYQFVRVFRPLSGFLPFNVSEEDLSRDIPEMAMTYPFNGGELPVSADSLLLYKRDIHIGQMVRDMTLFVDDDGKAYHIYSSEENSTLHIAELSADYLGYTGKFARFFSGRFMEAPTLFKRNGKYYMINSGCTGWNPNEARSAWAPSIWGPWEEFGNPSIGKESEITFNSQGTFVLPVQGKKNAYIFVADRWNPANPIDGRYVWLPISFEGERPILRWKDTWDLEIFD</sequence>
<feature type="chain" id="PRO_5013207204" evidence="5">
    <location>
        <begin position="20"/>
        <end position="375"/>
    </location>
</feature>
<dbReference type="GO" id="GO:0005975">
    <property type="term" value="P:carbohydrate metabolic process"/>
    <property type="evidence" value="ECO:0007669"/>
    <property type="project" value="InterPro"/>
</dbReference>
<dbReference type="PANTHER" id="PTHR22925:SF3">
    <property type="entry name" value="GLYCOSYL HYDROLASE FAMILY PROTEIN 43"/>
    <property type="match status" value="1"/>
</dbReference>
<dbReference type="STRING" id="758820.SAMN00777080_1855"/>
<evidence type="ECO:0000313" key="6">
    <source>
        <dbReference type="EMBL" id="SMD43270.1"/>
    </source>
</evidence>
<keyword evidence="7" id="KW-1185">Reference proteome</keyword>
<dbReference type="InterPro" id="IPR006710">
    <property type="entry name" value="Glyco_hydro_43"/>
</dbReference>
<dbReference type="RefSeq" id="WP_084120007.1">
    <property type="nucleotide sequence ID" value="NZ_LT838813.1"/>
</dbReference>
<evidence type="ECO:0000256" key="1">
    <source>
        <dbReference type="ARBA" id="ARBA00009865"/>
    </source>
</evidence>
<feature type="signal peptide" evidence="5">
    <location>
        <begin position="1"/>
        <end position="19"/>
    </location>
</feature>
<dbReference type="EMBL" id="LT838813">
    <property type="protein sequence ID" value="SMD43270.1"/>
    <property type="molecule type" value="Genomic_DNA"/>
</dbReference>
<proteinExistence type="inferred from homology"/>
<evidence type="ECO:0000256" key="2">
    <source>
        <dbReference type="ARBA" id="ARBA00022801"/>
    </source>
</evidence>
<evidence type="ECO:0000313" key="7">
    <source>
        <dbReference type="Proteomes" id="UP000192333"/>
    </source>
</evidence>
<keyword evidence="5" id="KW-0732">Signal</keyword>
<evidence type="ECO:0000256" key="5">
    <source>
        <dbReference type="SAM" id="SignalP"/>
    </source>
</evidence>
<name>A0A1W2H2W1_9BACT</name>